<feature type="signal peptide" evidence="1">
    <location>
        <begin position="1"/>
        <end position="19"/>
    </location>
</feature>
<dbReference type="Proteomes" id="UP001329430">
    <property type="component" value="Chromosome 7"/>
</dbReference>
<keyword evidence="3" id="KW-1185">Reference proteome</keyword>
<reference evidence="2 3" key="1">
    <citation type="journal article" date="2024" name="Insects">
        <title>An Improved Chromosome-Level Genome Assembly of the Firefly Pyrocoelia pectoralis.</title>
        <authorList>
            <person name="Fu X."/>
            <person name="Meyer-Rochow V.B."/>
            <person name="Ballantyne L."/>
            <person name="Zhu X."/>
        </authorList>
    </citation>
    <scope>NUCLEOTIDE SEQUENCE [LARGE SCALE GENOMIC DNA]</scope>
    <source>
        <strain evidence="2">XCY_ONT2</strain>
    </source>
</reference>
<name>A0AAN7V7X5_9COLE</name>
<proteinExistence type="predicted"/>
<sequence>MKYVAIILNIAFFVSIVHGKSIKKIEETCKCWEGYKAKGDGSECVGILVRPVMACNEPEPPPCKCTENATDIINESTGLWCRNYVKGVEIKRWRCENQDEWAKFFQRYPDYKV</sequence>
<evidence type="ECO:0000313" key="2">
    <source>
        <dbReference type="EMBL" id="KAK5641184.1"/>
    </source>
</evidence>
<comment type="caution">
    <text evidence="2">The sequence shown here is derived from an EMBL/GenBank/DDBJ whole genome shotgun (WGS) entry which is preliminary data.</text>
</comment>
<protein>
    <submittedName>
        <fullName evidence="2">Uncharacterized protein</fullName>
    </submittedName>
</protein>
<dbReference type="AlphaFoldDB" id="A0AAN7V7X5"/>
<evidence type="ECO:0000256" key="1">
    <source>
        <dbReference type="SAM" id="SignalP"/>
    </source>
</evidence>
<evidence type="ECO:0000313" key="3">
    <source>
        <dbReference type="Proteomes" id="UP001329430"/>
    </source>
</evidence>
<keyword evidence="1" id="KW-0732">Signal</keyword>
<accession>A0AAN7V7X5</accession>
<dbReference type="EMBL" id="JAVRBK010000007">
    <property type="protein sequence ID" value="KAK5641184.1"/>
    <property type="molecule type" value="Genomic_DNA"/>
</dbReference>
<gene>
    <name evidence="2" type="ORF">RI129_009731</name>
</gene>
<organism evidence="2 3">
    <name type="scientific">Pyrocoelia pectoralis</name>
    <dbReference type="NCBI Taxonomy" id="417401"/>
    <lineage>
        <taxon>Eukaryota</taxon>
        <taxon>Metazoa</taxon>
        <taxon>Ecdysozoa</taxon>
        <taxon>Arthropoda</taxon>
        <taxon>Hexapoda</taxon>
        <taxon>Insecta</taxon>
        <taxon>Pterygota</taxon>
        <taxon>Neoptera</taxon>
        <taxon>Endopterygota</taxon>
        <taxon>Coleoptera</taxon>
        <taxon>Polyphaga</taxon>
        <taxon>Elateriformia</taxon>
        <taxon>Elateroidea</taxon>
        <taxon>Lampyridae</taxon>
        <taxon>Lampyrinae</taxon>
        <taxon>Pyrocoelia</taxon>
    </lineage>
</organism>
<feature type="chain" id="PRO_5043004128" evidence="1">
    <location>
        <begin position="20"/>
        <end position="113"/>
    </location>
</feature>